<dbReference type="HOGENOM" id="CLU_614301_0_0_1"/>
<proteinExistence type="predicted"/>
<organism evidence="1">
    <name type="scientific">Magallana gigas</name>
    <name type="common">Pacific oyster</name>
    <name type="synonym">Crassostrea gigas</name>
    <dbReference type="NCBI Taxonomy" id="29159"/>
    <lineage>
        <taxon>Eukaryota</taxon>
        <taxon>Metazoa</taxon>
        <taxon>Spiralia</taxon>
        <taxon>Lophotrochozoa</taxon>
        <taxon>Mollusca</taxon>
        <taxon>Bivalvia</taxon>
        <taxon>Autobranchia</taxon>
        <taxon>Pteriomorphia</taxon>
        <taxon>Ostreida</taxon>
        <taxon>Ostreoidea</taxon>
        <taxon>Ostreidae</taxon>
        <taxon>Magallana</taxon>
    </lineage>
</organism>
<accession>K1PG55</accession>
<dbReference type="AlphaFoldDB" id="K1PG55"/>
<reference evidence="1" key="1">
    <citation type="journal article" date="2012" name="Nature">
        <title>The oyster genome reveals stress adaptation and complexity of shell formation.</title>
        <authorList>
            <person name="Zhang G."/>
            <person name="Fang X."/>
            <person name="Guo X."/>
            <person name="Li L."/>
            <person name="Luo R."/>
            <person name="Xu F."/>
            <person name="Yang P."/>
            <person name="Zhang L."/>
            <person name="Wang X."/>
            <person name="Qi H."/>
            <person name="Xiong Z."/>
            <person name="Que H."/>
            <person name="Xie Y."/>
            <person name="Holland P.W."/>
            <person name="Paps J."/>
            <person name="Zhu Y."/>
            <person name="Wu F."/>
            <person name="Chen Y."/>
            <person name="Wang J."/>
            <person name="Peng C."/>
            <person name="Meng J."/>
            <person name="Yang L."/>
            <person name="Liu J."/>
            <person name="Wen B."/>
            <person name="Zhang N."/>
            <person name="Huang Z."/>
            <person name="Zhu Q."/>
            <person name="Feng Y."/>
            <person name="Mount A."/>
            <person name="Hedgecock D."/>
            <person name="Xu Z."/>
            <person name="Liu Y."/>
            <person name="Domazet-Loso T."/>
            <person name="Du Y."/>
            <person name="Sun X."/>
            <person name="Zhang S."/>
            <person name="Liu B."/>
            <person name="Cheng P."/>
            <person name="Jiang X."/>
            <person name="Li J."/>
            <person name="Fan D."/>
            <person name="Wang W."/>
            <person name="Fu W."/>
            <person name="Wang T."/>
            <person name="Wang B."/>
            <person name="Zhang J."/>
            <person name="Peng Z."/>
            <person name="Li Y."/>
            <person name="Li N."/>
            <person name="Wang J."/>
            <person name="Chen M."/>
            <person name="He Y."/>
            <person name="Tan F."/>
            <person name="Song X."/>
            <person name="Zheng Q."/>
            <person name="Huang R."/>
            <person name="Yang H."/>
            <person name="Du X."/>
            <person name="Chen L."/>
            <person name="Yang M."/>
            <person name="Gaffney P.M."/>
            <person name="Wang S."/>
            <person name="Luo L."/>
            <person name="She Z."/>
            <person name="Ming Y."/>
            <person name="Huang W."/>
            <person name="Zhang S."/>
            <person name="Huang B."/>
            <person name="Zhang Y."/>
            <person name="Qu T."/>
            <person name="Ni P."/>
            <person name="Miao G."/>
            <person name="Wang J."/>
            <person name="Wang Q."/>
            <person name="Steinberg C.E."/>
            <person name="Wang H."/>
            <person name="Li N."/>
            <person name="Qian L."/>
            <person name="Zhang G."/>
            <person name="Li Y."/>
            <person name="Yang H."/>
            <person name="Liu X."/>
            <person name="Wang J."/>
            <person name="Yin Y."/>
            <person name="Wang J."/>
        </authorList>
    </citation>
    <scope>NUCLEOTIDE SEQUENCE [LARGE SCALE GENOMIC DNA]</scope>
    <source>
        <strain evidence="1">05x7-T-G4-1.051#20</strain>
    </source>
</reference>
<name>K1PG55_MAGGI</name>
<sequence length="446" mass="48971">MLATLEQICKGEGITPGLHRNMTRFYRTVSESGKMFARRVLSKCWDGILDVLSVLLNGKSSCGISSSLGLLLGTEGAKEESLRAQEAICTSLNGLQKAARLCCTLDFTTCCIALVLGLQGYCGTVFCQLASTSCVVIDAQKSPILERKTLNKTAPHRPRLVKLHASHVLSMDVVMTTGLEMGSHSSDCWKHLFRCSSFISGLEHTYFSLGQNHSNLPKLQQQESNFEPGGPDSNGYHDEPELYGVSATTAVPVAPRINITELIKQSAIESGWERSLTGGGVLNAVQSSQALCGLSQEVDSQQQLYGLSRQVPSERGAGGDSPLPFNALHLYRLQEVLMKVVHSDRPLLHLIHTWTIVSPHLVECAGHRDRNVSKMAVTCVHDFIVAMLSERPELPYFHVNELQCKKHLEVGHVGSGKKHLEVRHVGPGKKHLEVRCVRPGKKHLEF</sequence>
<evidence type="ECO:0000313" key="1">
    <source>
        <dbReference type="EMBL" id="EKC22897.1"/>
    </source>
</evidence>
<dbReference type="EMBL" id="JH818160">
    <property type="protein sequence ID" value="EKC22897.1"/>
    <property type="molecule type" value="Genomic_DNA"/>
</dbReference>
<protein>
    <submittedName>
        <fullName evidence="1">Brefeldin A-inhibited guanine nucleotide-exchange protein 3</fullName>
    </submittedName>
</protein>
<dbReference type="InParanoid" id="K1PG55"/>
<gene>
    <name evidence="1" type="ORF">CGI_10001253</name>
</gene>